<keyword evidence="2" id="KW-1133">Transmembrane helix</keyword>
<dbReference type="PANTHER" id="PTHR46182:SF2">
    <property type="entry name" value="FI19480P1"/>
    <property type="match status" value="1"/>
</dbReference>
<protein>
    <submittedName>
        <fullName evidence="4">Dyslexia-associated protein KIAA0319-like</fullName>
    </submittedName>
</protein>
<keyword evidence="3" id="KW-1185">Reference proteome</keyword>
<organism evidence="3 4">
    <name type="scientific">Limulus polyphemus</name>
    <name type="common">Atlantic horseshoe crab</name>
    <dbReference type="NCBI Taxonomy" id="6850"/>
    <lineage>
        <taxon>Eukaryota</taxon>
        <taxon>Metazoa</taxon>
        <taxon>Ecdysozoa</taxon>
        <taxon>Arthropoda</taxon>
        <taxon>Chelicerata</taxon>
        <taxon>Merostomata</taxon>
        <taxon>Xiphosura</taxon>
        <taxon>Limulidae</taxon>
        <taxon>Limulus</taxon>
    </lineage>
</organism>
<dbReference type="InterPro" id="IPR029865">
    <property type="entry name" value="KIAA0319-like"/>
</dbReference>
<evidence type="ECO:0000256" key="1">
    <source>
        <dbReference type="SAM" id="MobiDB-lite"/>
    </source>
</evidence>
<feature type="transmembrane region" description="Helical" evidence="2">
    <location>
        <begin position="138"/>
        <end position="164"/>
    </location>
</feature>
<keyword evidence="2" id="KW-0472">Membrane</keyword>
<dbReference type="RefSeq" id="XP_022234945.1">
    <property type="nucleotide sequence ID" value="XM_022379237.1"/>
</dbReference>
<reference evidence="4" key="1">
    <citation type="submission" date="2025-08" db="UniProtKB">
        <authorList>
            <consortium name="RefSeq"/>
        </authorList>
    </citation>
    <scope>IDENTIFICATION</scope>
    <source>
        <tissue evidence="4">Muscle</tissue>
    </source>
</reference>
<gene>
    <name evidence="4" type="primary">LOC106475014</name>
</gene>
<dbReference type="Proteomes" id="UP000694941">
    <property type="component" value="Unplaced"/>
</dbReference>
<proteinExistence type="predicted"/>
<sequence>MKSYFFNFCLFQDTLIKQLELLLHSLGDCKIHVLSLDADRQTRRVRLIFIAERTQPGETVTSVKGIDVVKSLKRKLLTDSSLLNLDILSLDTVVCQNECSNHGSCDPYTKLCVCEAFWMQNIFKFYFGHRESNCDWSILYVVIISFVGVMAVAGSIWGIIFLCMRVKCRKQKKRHRYALLEDIGSDKEKDGIPRGKSQNSSLMVSDSESDTLFDSRRRPGLKSNGKPLNGVIRKERKIKA</sequence>
<evidence type="ECO:0000313" key="4">
    <source>
        <dbReference type="RefSeq" id="XP_022234945.1"/>
    </source>
</evidence>
<evidence type="ECO:0000256" key="2">
    <source>
        <dbReference type="SAM" id="Phobius"/>
    </source>
</evidence>
<dbReference type="PANTHER" id="PTHR46182">
    <property type="entry name" value="FI19480P1"/>
    <property type="match status" value="1"/>
</dbReference>
<evidence type="ECO:0000313" key="3">
    <source>
        <dbReference type="Proteomes" id="UP000694941"/>
    </source>
</evidence>
<feature type="region of interest" description="Disordered" evidence="1">
    <location>
        <begin position="189"/>
        <end position="240"/>
    </location>
</feature>
<feature type="compositionally biased region" description="Polar residues" evidence="1">
    <location>
        <begin position="196"/>
        <end position="212"/>
    </location>
</feature>
<dbReference type="GeneID" id="106475014"/>
<name>A0ABM1RU90_LIMPO</name>
<accession>A0ABM1RU90</accession>
<keyword evidence="2" id="KW-0812">Transmembrane</keyword>